<comment type="caution">
    <text evidence="1">The sequence shown here is derived from an EMBL/GenBank/DDBJ whole genome shotgun (WGS) entry which is preliminary data.</text>
</comment>
<gene>
    <name evidence="1" type="ORF">C6Q15_17230</name>
</gene>
<accession>A0A2S9ML98</accession>
<proteinExistence type="predicted"/>
<name>A0A2S9ML98_9BURK</name>
<sequence length="117" mass="12779">MQTQDIRLDAGQSHFAWLDKGCRLIVLDGALAVTWRDRTLDWLPDAPQTVRRVLTEGECLTMDASGHVALAAGAGAGVRVTIAAAAGRYGWRDRLQAWLNRLPARLSASPRVRGEQS</sequence>
<dbReference type="RefSeq" id="WP_105796874.1">
    <property type="nucleotide sequence ID" value="NZ_JAHPLO010000036.1"/>
</dbReference>
<evidence type="ECO:0000313" key="2">
    <source>
        <dbReference type="Proteomes" id="UP000238982"/>
    </source>
</evidence>
<reference evidence="1 2" key="1">
    <citation type="submission" date="2018-03" db="EMBL/GenBank/DDBJ databases">
        <authorList>
            <person name="Keele B.F."/>
        </authorList>
    </citation>
    <scope>NUCLEOTIDE SEQUENCE [LARGE SCALE GENOMIC DNA]</scope>
    <source>
        <strain evidence="1 2">AU19729</strain>
    </source>
</reference>
<evidence type="ECO:0000313" key="1">
    <source>
        <dbReference type="EMBL" id="PRF59327.1"/>
    </source>
</evidence>
<dbReference type="Proteomes" id="UP000238982">
    <property type="component" value="Unassembled WGS sequence"/>
</dbReference>
<dbReference type="AlphaFoldDB" id="A0A2S9ML98"/>
<dbReference type="EMBL" id="PVGH01000067">
    <property type="protein sequence ID" value="PRF59327.1"/>
    <property type="molecule type" value="Genomic_DNA"/>
</dbReference>
<protein>
    <recommendedName>
        <fullName evidence="3">DUF2917 domain-containing protein</fullName>
    </recommendedName>
</protein>
<evidence type="ECO:0008006" key="3">
    <source>
        <dbReference type="Google" id="ProtNLM"/>
    </source>
</evidence>
<organism evidence="1 2">
    <name type="scientific">Burkholderia multivorans</name>
    <dbReference type="NCBI Taxonomy" id="87883"/>
    <lineage>
        <taxon>Bacteria</taxon>
        <taxon>Pseudomonadati</taxon>
        <taxon>Pseudomonadota</taxon>
        <taxon>Betaproteobacteria</taxon>
        <taxon>Burkholderiales</taxon>
        <taxon>Burkholderiaceae</taxon>
        <taxon>Burkholderia</taxon>
        <taxon>Burkholderia cepacia complex</taxon>
    </lineage>
</organism>